<dbReference type="GO" id="GO:0030182">
    <property type="term" value="P:neuron differentiation"/>
    <property type="evidence" value="ECO:0007669"/>
    <property type="project" value="TreeGrafter"/>
</dbReference>
<evidence type="ECO:0000256" key="1">
    <source>
        <dbReference type="ARBA" id="ARBA00004167"/>
    </source>
</evidence>
<feature type="compositionally biased region" description="Low complexity" evidence="8">
    <location>
        <begin position="199"/>
        <end position="211"/>
    </location>
</feature>
<evidence type="ECO:0000256" key="2">
    <source>
        <dbReference type="ARBA" id="ARBA00022553"/>
    </source>
</evidence>
<feature type="region of interest" description="Disordered" evidence="8">
    <location>
        <begin position="340"/>
        <end position="409"/>
    </location>
</feature>
<feature type="compositionally biased region" description="Low complexity" evidence="8">
    <location>
        <begin position="365"/>
        <end position="384"/>
    </location>
</feature>
<evidence type="ECO:0000256" key="8">
    <source>
        <dbReference type="SAM" id="MobiDB-lite"/>
    </source>
</evidence>
<evidence type="ECO:0000256" key="6">
    <source>
        <dbReference type="ARBA" id="ARBA00023136"/>
    </source>
</evidence>
<feature type="region of interest" description="Disordered" evidence="8">
    <location>
        <begin position="261"/>
        <end position="298"/>
    </location>
</feature>
<feature type="compositionally biased region" description="Pro residues" evidence="8">
    <location>
        <begin position="126"/>
        <end position="139"/>
    </location>
</feature>
<dbReference type="EMBL" id="AAGW02060555">
    <property type="status" value="NOT_ANNOTATED_CDS"/>
    <property type="molecule type" value="Genomic_DNA"/>
</dbReference>
<keyword evidence="6" id="KW-0472">Membrane</keyword>
<dbReference type="FunCoup" id="A0A5F9DF95">
    <property type="interactions" value="108"/>
</dbReference>
<dbReference type="EMBL" id="AAGW02060556">
    <property type="status" value="NOT_ANNOTATED_CDS"/>
    <property type="molecule type" value="Genomic_DNA"/>
</dbReference>
<feature type="compositionally biased region" description="Low complexity" evidence="8">
    <location>
        <begin position="568"/>
        <end position="585"/>
    </location>
</feature>
<feature type="coiled-coil region" evidence="7">
    <location>
        <begin position="414"/>
        <end position="490"/>
    </location>
</feature>
<evidence type="ECO:0000256" key="5">
    <source>
        <dbReference type="ARBA" id="ARBA00023054"/>
    </source>
</evidence>
<feature type="compositionally biased region" description="Basic and acidic residues" evidence="8">
    <location>
        <begin position="95"/>
        <end position="112"/>
    </location>
</feature>
<reference evidence="9 10" key="1">
    <citation type="journal article" date="2011" name="Nature">
        <title>A high-resolution map of human evolutionary constraint using 29 mammals.</title>
        <authorList>
            <person name="Lindblad-Toh K."/>
            <person name="Garber M."/>
            <person name="Zuk O."/>
            <person name="Lin M.F."/>
            <person name="Parker B.J."/>
            <person name="Washietl S."/>
            <person name="Kheradpour P."/>
            <person name="Ernst J."/>
            <person name="Jordan G."/>
            <person name="Mauceli E."/>
            <person name="Ward L.D."/>
            <person name="Lowe C.B."/>
            <person name="Holloway A.K."/>
            <person name="Clamp M."/>
            <person name="Gnerre S."/>
            <person name="Alfoldi J."/>
            <person name="Beal K."/>
            <person name="Chang J."/>
            <person name="Clawson H."/>
            <person name="Cuff J."/>
            <person name="Di Palma F."/>
            <person name="Fitzgerald S."/>
            <person name="Flicek P."/>
            <person name="Guttman M."/>
            <person name="Hubisz M.J."/>
            <person name="Jaffe D.B."/>
            <person name="Jungreis I."/>
            <person name="Kent W.J."/>
            <person name="Kostka D."/>
            <person name="Lara M."/>
            <person name="Martins A.L."/>
            <person name="Massingham T."/>
            <person name="Moltke I."/>
            <person name="Raney B.J."/>
            <person name="Rasmussen M.D."/>
            <person name="Robinson J."/>
            <person name="Stark A."/>
            <person name="Vilella A.J."/>
            <person name="Wen J."/>
            <person name="Xie X."/>
            <person name="Zody M.C."/>
            <person name="Baldwin J."/>
            <person name="Bloom T."/>
            <person name="Chin C.W."/>
            <person name="Heiman D."/>
            <person name="Nicol R."/>
            <person name="Nusbaum C."/>
            <person name="Young S."/>
            <person name="Wilkinson J."/>
            <person name="Worley K.C."/>
            <person name="Kovar C.L."/>
            <person name="Muzny D.M."/>
            <person name="Gibbs R.A."/>
            <person name="Cree A."/>
            <person name="Dihn H.H."/>
            <person name="Fowler G."/>
            <person name="Jhangiani S."/>
            <person name="Joshi V."/>
            <person name="Lee S."/>
            <person name="Lewis L.R."/>
            <person name="Nazareth L.V."/>
            <person name="Okwuonu G."/>
            <person name="Santibanez J."/>
            <person name="Warren W.C."/>
            <person name="Mardis E.R."/>
            <person name="Weinstock G.M."/>
            <person name="Wilson R.K."/>
            <person name="Delehaunty K."/>
            <person name="Dooling D."/>
            <person name="Fronik C."/>
            <person name="Fulton L."/>
            <person name="Fulton B."/>
            <person name="Graves T."/>
            <person name="Minx P."/>
            <person name="Sodergren E."/>
            <person name="Birney E."/>
            <person name="Margulies E.H."/>
            <person name="Herrero J."/>
            <person name="Green E.D."/>
            <person name="Haussler D."/>
            <person name="Siepel A."/>
            <person name="Goldman N."/>
            <person name="Pollard K.S."/>
            <person name="Pedersen J.S."/>
            <person name="Lander E.S."/>
            <person name="Kellis M."/>
        </authorList>
    </citation>
    <scope>NUCLEOTIDE SEQUENCE [LARGE SCALE GENOMIC DNA]</scope>
    <source>
        <strain evidence="9 10">Thorbecke inbred</strain>
    </source>
</reference>
<dbReference type="GO" id="GO:0005739">
    <property type="term" value="C:mitochondrion"/>
    <property type="evidence" value="ECO:0007669"/>
    <property type="project" value="TreeGrafter"/>
</dbReference>
<feature type="compositionally biased region" description="Polar residues" evidence="8">
    <location>
        <begin position="148"/>
        <end position="163"/>
    </location>
</feature>
<keyword evidence="5 7" id="KW-0175">Coiled coil</keyword>
<dbReference type="PANTHER" id="PTHR16208">
    <property type="entry name" value="MICROTUBULE-ASSOCIATED PROTEIN/SYNTAPHILIN"/>
    <property type="match status" value="1"/>
</dbReference>
<feature type="compositionally biased region" description="Polar residues" evidence="8">
    <location>
        <begin position="542"/>
        <end position="552"/>
    </location>
</feature>
<feature type="compositionally biased region" description="Basic residues" evidence="8">
    <location>
        <begin position="261"/>
        <end position="272"/>
    </location>
</feature>
<feature type="region of interest" description="Disordered" evidence="8">
    <location>
        <begin position="676"/>
        <end position="735"/>
    </location>
</feature>
<feature type="compositionally biased region" description="Low complexity" evidence="8">
    <location>
        <begin position="723"/>
        <end position="735"/>
    </location>
</feature>
<feature type="region of interest" description="Disordered" evidence="8">
    <location>
        <begin position="48"/>
        <end position="74"/>
    </location>
</feature>
<keyword evidence="2" id="KW-0597">Phosphoprotein</keyword>
<evidence type="ECO:0000256" key="3">
    <source>
        <dbReference type="ARBA" id="ARBA00022692"/>
    </source>
</evidence>
<feature type="region of interest" description="Disordered" evidence="8">
    <location>
        <begin position="86"/>
        <end position="211"/>
    </location>
</feature>
<keyword evidence="4" id="KW-1133">Transmembrane helix</keyword>
<dbReference type="EMBL" id="AAGW02060552">
    <property type="status" value="NOT_ANNOTATED_CDS"/>
    <property type="molecule type" value="Genomic_DNA"/>
</dbReference>
<dbReference type="Bgee" id="ENSOCUG00000013195">
    <property type="expression patterns" value="Expressed in frontal cortex and 12 other cell types or tissues"/>
</dbReference>
<dbReference type="Ensembl" id="ENSOCUT00000045502.1">
    <property type="protein sequence ID" value="ENSOCUP00000044859.1"/>
    <property type="gene ID" value="ENSOCUG00000013195.4"/>
</dbReference>
<sequence length="830" mass="89108">MDKSTKHEPHLVLRFGLGNKSSRACQGVILGLSSLATDEKAEAQTIYGTCPGPHSGSAGQPLPTTPHHAPGKHRLAYLGGRGSHFRRACVPTQGPRERDTNYLFKKESEDGRLTQLPASRRLARPLHPPLPPRLPPGSPSPGEHPASRLQQGLRSSIRLSRQGQPKPWTLPQVMTRTPGTPGPSCASRRPECGGPGTGARAARSIARAPADSCPPNLAAAARLPAVRGLVSRASSARLHPPPSVSLPRRRRLLIGARRLQQRLQRRCAKRDRSRASRRDCGGPGDSAPGTPPIPPLTRTRSLMAMSLPGSRRASAGSRSGGTLGRSGLAVFAQCPQLPTSQSEHLPLLPASRRTSPPVSVRDAYGTSSLSSSSNSGSCKGSDSSPTPRRSMKYTLCSDNHGIKPPTPEQYLTPLQQKEVCIRHLKARLKDTQDRLQDRDTEIDDLKMQLSRMQEDWIEEECHRVEAQLALKEARKEIKQLKQVIDTVKNNLIDKDKGLQQYFVDINIQNKKLETLLHSLEVAQSGTAKEDGTGESAGGSPARSLTRSSTYTKLSDPAVCGDRQPGDPPSASAEDGADSGYAAADDSLSRTDALEASSLLSSGVDCGPEETSLHGSFSLGPRFPASNTYEKLLCGMEAGVQASCMQERAIQTDFAQYQPDLDTILEKVTQAQVYGTVLESEDRRPEPGPHPPGPRDPNSAVVVTVGDELEAPEPVTCGPTPHHPSANPNPGPSVSVVCPVEEEEEAAASAEKEPKSYWSRHYLVDLLAVVVPAVPTVAWLCRSQRRQGQPIYNISSLLRGCCTVALHSIRRISCRSLGQPGPSSAGGGSQL</sequence>
<evidence type="ECO:0000256" key="7">
    <source>
        <dbReference type="SAM" id="Coils"/>
    </source>
</evidence>
<dbReference type="GeneTree" id="ENSGT00520000055634"/>
<organism evidence="9 10">
    <name type="scientific">Oryctolagus cuniculus</name>
    <name type="common">Rabbit</name>
    <dbReference type="NCBI Taxonomy" id="9986"/>
    <lineage>
        <taxon>Eukaryota</taxon>
        <taxon>Metazoa</taxon>
        <taxon>Chordata</taxon>
        <taxon>Craniata</taxon>
        <taxon>Vertebrata</taxon>
        <taxon>Euteleostomi</taxon>
        <taxon>Mammalia</taxon>
        <taxon>Eutheria</taxon>
        <taxon>Euarchontoglires</taxon>
        <taxon>Glires</taxon>
        <taxon>Lagomorpha</taxon>
        <taxon>Leporidae</taxon>
        <taxon>Oryctolagus</taxon>
    </lineage>
</organism>
<protein>
    <submittedName>
        <fullName evidence="9">Syntaphilin</fullName>
    </submittedName>
</protein>
<evidence type="ECO:0000313" key="9">
    <source>
        <dbReference type="Ensembl" id="ENSOCUP00000044859.1"/>
    </source>
</evidence>
<dbReference type="AlphaFoldDB" id="A0A5F9DF95"/>
<reference evidence="9" key="3">
    <citation type="submission" date="2025-09" db="UniProtKB">
        <authorList>
            <consortium name="Ensembl"/>
        </authorList>
    </citation>
    <scope>IDENTIFICATION</scope>
    <source>
        <strain evidence="9">Thorbecke</strain>
    </source>
</reference>
<dbReference type="GO" id="GO:0005881">
    <property type="term" value="C:cytoplasmic microtubule"/>
    <property type="evidence" value="ECO:0007669"/>
    <property type="project" value="TreeGrafter"/>
</dbReference>
<gene>
    <name evidence="9" type="primary">SNPH</name>
</gene>
<dbReference type="InParanoid" id="A0A5F9DF95"/>
<evidence type="ECO:0000313" key="10">
    <source>
        <dbReference type="Proteomes" id="UP000001811"/>
    </source>
</evidence>
<dbReference type="InterPro" id="IPR028197">
    <property type="entry name" value="Syntaphilin/Syntabulin"/>
</dbReference>
<comment type="subcellular location">
    <subcellularLocation>
        <location evidence="1">Membrane</location>
        <topology evidence="1">Single-pass membrane protein</topology>
    </subcellularLocation>
</comment>
<dbReference type="EMBL" id="AAGW02060554">
    <property type="status" value="NOT_ANNOTATED_CDS"/>
    <property type="molecule type" value="Genomic_DNA"/>
</dbReference>
<dbReference type="PANTHER" id="PTHR16208:SF1">
    <property type="entry name" value="SYNTAPHILIN"/>
    <property type="match status" value="1"/>
</dbReference>
<name>A0A5F9DF95_RABIT</name>
<keyword evidence="10" id="KW-1185">Reference proteome</keyword>
<dbReference type="STRING" id="9986.ENSOCUP00000044859"/>
<keyword evidence="3" id="KW-0812">Transmembrane</keyword>
<feature type="region of interest" description="Disordered" evidence="8">
    <location>
        <begin position="525"/>
        <end position="587"/>
    </location>
</feature>
<dbReference type="Proteomes" id="UP000001811">
    <property type="component" value="Chromosome 4"/>
</dbReference>
<evidence type="ECO:0000256" key="4">
    <source>
        <dbReference type="ARBA" id="ARBA00022989"/>
    </source>
</evidence>
<proteinExistence type="predicted"/>
<accession>A0A5F9DF95</accession>
<dbReference type="EMBL" id="AAGW02060553">
    <property type="status" value="NOT_ANNOTATED_CDS"/>
    <property type="molecule type" value="Genomic_DNA"/>
</dbReference>
<dbReference type="GO" id="GO:0016020">
    <property type="term" value="C:membrane"/>
    <property type="evidence" value="ECO:0007669"/>
    <property type="project" value="UniProtKB-SubCell"/>
</dbReference>
<reference evidence="9" key="2">
    <citation type="submission" date="2025-08" db="UniProtKB">
        <authorList>
            <consortium name="Ensembl"/>
        </authorList>
    </citation>
    <scope>IDENTIFICATION</scope>
    <source>
        <strain evidence="9">Thorbecke</strain>
    </source>
</reference>
<dbReference type="Pfam" id="PF15290">
    <property type="entry name" value="Syntaphilin"/>
    <property type="match status" value="1"/>
</dbReference>